<protein>
    <recommendedName>
        <fullName evidence="1">N-acetyltransferase domain-containing protein</fullName>
    </recommendedName>
</protein>
<dbReference type="GO" id="GO:0016747">
    <property type="term" value="F:acyltransferase activity, transferring groups other than amino-acyl groups"/>
    <property type="evidence" value="ECO:0007669"/>
    <property type="project" value="InterPro"/>
</dbReference>
<sequence>MATVSSNTVTIVGLKESLVPKQWGETVRIVGMSEYQQAALSLAHAFAADDLALYLLNSDDMADLSQEEKWKLHVDIFQYMVAAHCLNGEVHVIGPDHEGVALWMPPGKNVDDWWTVMRSGMWRLYFQLSPEGRKRYYDELLPLLHHTKVEILGERDDNAYYLVYLGTKPHARGRGYAGKLLRAMIERASPISNRTLTSPVYLESSSLANNAYYAKWGFVVKKDIFLKRGPVPVQLSIMVREPRPLPKLANLPAVATLKSRTAAVVKMA</sequence>
<dbReference type="Gene3D" id="3.40.630.30">
    <property type="match status" value="1"/>
</dbReference>
<dbReference type="EMBL" id="LKEA01000004">
    <property type="protein sequence ID" value="ROW09398.1"/>
    <property type="molecule type" value="Genomic_DNA"/>
</dbReference>
<name>A0A423X0W8_9PEZI</name>
<dbReference type="Proteomes" id="UP000283895">
    <property type="component" value="Unassembled WGS sequence"/>
</dbReference>
<organism evidence="2 3">
    <name type="scientific">Cytospora schulzeri</name>
    <dbReference type="NCBI Taxonomy" id="448051"/>
    <lineage>
        <taxon>Eukaryota</taxon>
        <taxon>Fungi</taxon>
        <taxon>Dikarya</taxon>
        <taxon>Ascomycota</taxon>
        <taxon>Pezizomycotina</taxon>
        <taxon>Sordariomycetes</taxon>
        <taxon>Sordariomycetidae</taxon>
        <taxon>Diaporthales</taxon>
        <taxon>Cytosporaceae</taxon>
        <taxon>Cytospora</taxon>
    </lineage>
</organism>
<evidence type="ECO:0000259" key="1">
    <source>
        <dbReference type="Pfam" id="PF13508"/>
    </source>
</evidence>
<dbReference type="InterPro" id="IPR000182">
    <property type="entry name" value="GNAT_dom"/>
</dbReference>
<feature type="domain" description="N-acetyltransferase" evidence="1">
    <location>
        <begin position="156"/>
        <end position="219"/>
    </location>
</feature>
<dbReference type="OrthoDB" id="544277at2759"/>
<evidence type="ECO:0000313" key="3">
    <source>
        <dbReference type="Proteomes" id="UP000283895"/>
    </source>
</evidence>
<dbReference type="InterPro" id="IPR052523">
    <property type="entry name" value="Trichothecene_AcTrans"/>
</dbReference>
<dbReference type="PANTHER" id="PTHR42791">
    <property type="entry name" value="GNAT FAMILY ACETYLTRANSFERASE"/>
    <property type="match status" value="1"/>
</dbReference>
<dbReference type="InterPro" id="IPR016181">
    <property type="entry name" value="Acyl_CoA_acyltransferase"/>
</dbReference>
<reference evidence="2 3" key="1">
    <citation type="submission" date="2015-09" db="EMBL/GenBank/DDBJ databases">
        <title>Host preference determinants of Valsa canker pathogens revealed by comparative genomics.</title>
        <authorList>
            <person name="Yin Z."/>
            <person name="Huang L."/>
        </authorList>
    </citation>
    <scope>NUCLEOTIDE SEQUENCE [LARGE SCALE GENOMIC DNA]</scope>
    <source>
        <strain evidence="2 3">03-1</strain>
    </source>
</reference>
<dbReference type="SUPFAM" id="SSF55729">
    <property type="entry name" value="Acyl-CoA N-acyltransferases (Nat)"/>
    <property type="match status" value="1"/>
</dbReference>
<dbReference type="Pfam" id="PF13508">
    <property type="entry name" value="Acetyltransf_7"/>
    <property type="match status" value="1"/>
</dbReference>
<dbReference type="CDD" id="cd04301">
    <property type="entry name" value="NAT_SF"/>
    <property type="match status" value="1"/>
</dbReference>
<accession>A0A423X0W8</accession>
<evidence type="ECO:0000313" key="2">
    <source>
        <dbReference type="EMBL" id="ROW09398.1"/>
    </source>
</evidence>
<proteinExistence type="predicted"/>
<dbReference type="STRING" id="356882.A0A423X0W8"/>
<comment type="caution">
    <text evidence="2">The sequence shown here is derived from an EMBL/GenBank/DDBJ whole genome shotgun (WGS) entry which is preliminary data.</text>
</comment>
<dbReference type="PANTHER" id="PTHR42791:SF1">
    <property type="entry name" value="N-ACETYLTRANSFERASE DOMAIN-CONTAINING PROTEIN"/>
    <property type="match status" value="1"/>
</dbReference>
<dbReference type="AlphaFoldDB" id="A0A423X0W8"/>
<keyword evidence="3" id="KW-1185">Reference proteome</keyword>
<gene>
    <name evidence="2" type="ORF">VMCG_02241</name>
</gene>